<reference evidence="13 14" key="1">
    <citation type="journal article" date="2021" name="Syst. Appl. Microbiol.">
        <title>Persephonella atlantica sp. nov.: How to adapt to physico-chemical gradients in high temperature hydrothermal habitats.</title>
        <authorList>
            <person name="Francois D.X."/>
            <person name="Godfroy A."/>
            <person name="Mathien C."/>
            <person name="Aube J."/>
            <person name="Cathalot C."/>
            <person name="Lesongeur F."/>
            <person name="L'Haridon S."/>
            <person name="Philippon X."/>
            <person name="Roussel E.G."/>
        </authorList>
    </citation>
    <scope>NUCLEOTIDE SEQUENCE [LARGE SCALE GENOMIC DNA]</scope>
    <source>
        <strain evidence="13 14">MO1340</strain>
    </source>
</reference>
<proteinExistence type="predicted"/>
<keyword evidence="6" id="KW-0812">Transmembrane</keyword>
<evidence type="ECO:0000256" key="6">
    <source>
        <dbReference type="ARBA" id="ARBA00022692"/>
    </source>
</evidence>
<gene>
    <name evidence="13" type="ORF">GWK41_08940</name>
</gene>
<evidence type="ECO:0000256" key="8">
    <source>
        <dbReference type="ARBA" id="ARBA00022968"/>
    </source>
</evidence>
<evidence type="ECO:0000256" key="1">
    <source>
        <dbReference type="ARBA" id="ARBA00001936"/>
    </source>
</evidence>
<evidence type="ECO:0000313" key="14">
    <source>
        <dbReference type="Proteomes" id="UP000772812"/>
    </source>
</evidence>
<keyword evidence="11" id="KW-0472">Membrane</keyword>
<protein>
    <submittedName>
        <fullName evidence="13">Glycosyltransferase</fullName>
    </submittedName>
</protein>
<comment type="caution">
    <text evidence="13">The sequence shown here is derived from an EMBL/GenBank/DDBJ whole genome shotgun (WGS) entry which is preliminary data.</text>
</comment>
<evidence type="ECO:0000256" key="2">
    <source>
        <dbReference type="ARBA" id="ARBA00004323"/>
    </source>
</evidence>
<evidence type="ECO:0000256" key="12">
    <source>
        <dbReference type="ARBA" id="ARBA00023211"/>
    </source>
</evidence>
<evidence type="ECO:0000256" key="11">
    <source>
        <dbReference type="ARBA" id="ARBA00023136"/>
    </source>
</evidence>
<accession>A0ABS1GK35</accession>
<evidence type="ECO:0000313" key="13">
    <source>
        <dbReference type="EMBL" id="MBK3333195.1"/>
    </source>
</evidence>
<keyword evidence="12" id="KW-0464">Manganese</keyword>
<keyword evidence="14" id="KW-1185">Reference proteome</keyword>
<keyword evidence="7" id="KW-0479">Metal-binding</keyword>
<keyword evidence="4" id="KW-0328">Glycosyltransferase</keyword>
<comment type="pathway">
    <text evidence="3">Protein modification; protein glycosylation.</text>
</comment>
<evidence type="ECO:0000256" key="7">
    <source>
        <dbReference type="ARBA" id="ARBA00022723"/>
    </source>
</evidence>
<organism evidence="13 14">
    <name type="scientific">Persephonella atlantica</name>
    <dbReference type="NCBI Taxonomy" id="2699429"/>
    <lineage>
        <taxon>Bacteria</taxon>
        <taxon>Pseudomonadati</taxon>
        <taxon>Aquificota</taxon>
        <taxon>Aquificia</taxon>
        <taxon>Aquificales</taxon>
        <taxon>Hydrogenothermaceae</taxon>
        <taxon>Persephonella</taxon>
    </lineage>
</organism>
<evidence type="ECO:0000256" key="4">
    <source>
        <dbReference type="ARBA" id="ARBA00022676"/>
    </source>
</evidence>
<dbReference type="EMBL" id="JAACYA010000002">
    <property type="protein sequence ID" value="MBK3333195.1"/>
    <property type="molecule type" value="Genomic_DNA"/>
</dbReference>
<comment type="cofactor">
    <cofactor evidence="1">
        <name>Mn(2+)</name>
        <dbReference type="ChEBI" id="CHEBI:29035"/>
    </cofactor>
</comment>
<keyword evidence="9" id="KW-1133">Transmembrane helix</keyword>
<dbReference type="InterPro" id="IPR029044">
    <property type="entry name" value="Nucleotide-diphossugar_trans"/>
</dbReference>
<evidence type="ECO:0000256" key="5">
    <source>
        <dbReference type="ARBA" id="ARBA00022679"/>
    </source>
</evidence>
<dbReference type="Gene3D" id="3.90.550.10">
    <property type="entry name" value="Spore Coat Polysaccharide Biosynthesis Protein SpsA, Chain A"/>
    <property type="match status" value="1"/>
</dbReference>
<keyword evidence="8" id="KW-0735">Signal-anchor</keyword>
<evidence type="ECO:0000256" key="10">
    <source>
        <dbReference type="ARBA" id="ARBA00023034"/>
    </source>
</evidence>
<dbReference type="RefSeq" id="WP_200674651.1">
    <property type="nucleotide sequence ID" value="NZ_JAACYA010000002.1"/>
</dbReference>
<sequence length="309" mass="36824">MSDLATVLIFTYRRIPKKLIESLKANKISKYSILYIFSDGFKNETDKEDVLKVRKFIKNIDGFKRVNIIERKRNYGLSSNILDGITTIIKKYGKVIVLEDDLIVSKDFLEYMNEALDFYKNNKQIWSIAGYSPPLKCLKSYNKDVFLAPRVNSWGWATWKDRWEIVDWDIKDWEEFKRSKDSIRKFNFGGNDLYKMLELQMLGKIDSWAIRWCYNQYKYGAYTLYPKYSKVKNMGFDSLGTHNNIKNDKWFVDISNKKIKLEHVWPDEELISCFKNYHDLSFYSRVGYLLRKYGGYNVAKKIIKMLKLK</sequence>
<dbReference type="InterPro" id="IPR004139">
    <property type="entry name" value="Glyco_trans_13"/>
</dbReference>
<comment type="subcellular location">
    <subcellularLocation>
        <location evidence="2">Golgi apparatus membrane</location>
        <topology evidence="2">Single-pass type II membrane protein</topology>
    </subcellularLocation>
</comment>
<dbReference type="Pfam" id="PF03071">
    <property type="entry name" value="GNT-I"/>
    <property type="match status" value="1"/>
</dbReference>
<keyword evidence="5" id="KW-0808">Transferase</keyword>
<evidence type="ECO:0000256" key="3">
    <source>
        <dbReference type="ARBA" id="ARBA00004922"/>
    </source>
</evidence>
<name>A0ABS1GK35_9AQUI</name>
<keyword evidence="10" id="KW-0333">Golgi apparatus</keyword>
<evidence type="ECO:0000256" key="9">
    <source>
        <dbReference type="ARBA" id="ARBA00022989"/>
    </source>
</evidence>
<dbReference type="Proteomes" id="UP000772812">
    <property type="component" value="Unassembled WGS sequence"/>
</dbReference>
<dbReference type="SUPFAM" id="SSF53448">
    <property type="entry name" value="Nucleotide-diphospho-sugar transferases"/>
    <property type="match status" value="1"/>
</dbReference>